<feature type="domain" description="NmrA-like" evidence="1">
    <location>
        <begin position="4"/>
        <end position="238"/>
    </location>
</feature>
<dbReference type="Pfam" id="PF05368">
    <property type="entry name" value="NmrA"/>
    <property type="match status" value="1"/>
</dbReference>
<organism evidence="2 3">
    <name type="scientific">Actinocorallia aurantiaca</name>
    <dbReference type="NCBI Taxonomy" id="46204"/>
    <lineage>
        <taxon>Bacteria</taxon>
        <taxon>Bacillati</taxon>
        <taxon>Actinomycetota</taxon>
        <taxon>Actinomycetes</taxon>
        <taxon>Streptosporangiales</taxon>
        <taxon>Thermomonosporaceae</taxon>
        <taxon>Actinocorallia</taxon>
    </lineage>
</organism>
<dbReference type="Gene3D" id="3.40.50.720">
    <property type="entry name" value="NAD(P)-binding Rossmann-like Domain"/>
    <property type="match status" value="1"/>
</dbReference>
<protein>
    <submittedName>
        <fullName evidence="2">NmrA family NAD(P)-binding protein</fullName>
    </submittedName>
</protein>
<dbReference type="InterPro" id="IPR008030">
    <property type="entry name" value="NmrA-like"/>
</dbReference>
<dbReference type="InterPro" id="IPR051604">
    <property type="entry name" value="Ergot_Alk_Oxidoreductase"/>
</dbReference>
<dbReference type="Proteomes" id="UP001501842">
    <property type="component" value="Unassembled WGS sequence"/>
</dbReference>
<keyword evidence="3" id="KW-1185">Reference proteome</keyword>
<evidence type="ECO:0000313" key="3">
    <source>
        <dbReference type="Proteomes" id="UP001501842"/>
    </source>
</evidence>
<dbReference type="PANTHER" id="PTHR43162">
    <property type="match status" value="1"/>
</dbReference>
<reference evidence="3" key="1">
    <citation type="journal article" date="2019" name="Int. J. Syst. Evol. Microbiol.">
        <title>The Global Catalogue of Microorganisms (GCM) 10K type strain sequencing project: providing services to taxonomists for standard genome sequencing and annotation.</title>
        <authorList>
            <consortium name="The Broad Institute Genomics Platform"/>
            <consortium name="The Broad Institute Genome Sequencing Center for Infectious Disease"/>
            <person name="Wu L."/>
            <person name="Ma J."/>
        </authorList>
    </citation>
    <scope>NUCLEOTIDE SEQUENCE [LARGE SCALE GENOMIC DNA]</scope>
    <source>
        <strain evidence="3">JCM 8201</strain>
    </source>
</reference>
<sequence length="293" mass="32036">MFLVTGAAGGVQGSTGRLVAEALLAQEQPVRAFVRRDDERAARLRELGAEIHVGDLREINDVRPALVGVRRAFFTYPVTGGLLDATVVFAAAAREENVERVVEVSQLDARIEARTPRMRQHWLSEQVFDWAGVGAVHLRAAVFHENLTVLAALSGWRELAVPLGPPSTRVPLIAAEDVARVAVALLLSPGAVEPVVHLTGQMLSVGEVAEVLREVCGLSLEYVDADPGQWRRDLLAVLGDPHTVEHLSALWEIFRTTPEHPLYRVTEAIERLGGRPPVTYREFLAHRSGPAET</sequence>
<evidence type="ECO:0000259" key="1">
    <source>
        <dbReference type="Pfam" id="PF05368"/>
    </source>
</evidence>
<dbReference type="Gene3D" id="3.90.25.10">
    <property type="entry name" value="UDP-galactose 4-epimerase, domain 1"/>
    <property type="match status" value="1"/>
</dbReference>
<accession>A0ABP6GQI9</accession>
<dbReference type="SUPFAM" id="SSF51735">
    <property type="entry name" value="NAD(P)-binding Rossmann-fold domains"/>
    <property type="match status" value="1"/>
</dbReference>
<dbReference type="EMBL" id="BAAATZ010000015">
    <property type="protein sequence ID" value="GAA2729126.1"/>
    <property type="molecule type" value="Genomic_DNA"/>
</dbReference>
<dbReference type="InterPro" id="IPR036291">
    <property type="entry name" value="NAD(P)-bd_dom_sf"/>
</dbReference>
<gene>
    <name evidence="2" type="ORF">GCM10010439_38860</name>
</gene>
<dbReference type="RefSeq" id="WP_344451931.1">
    <property type="nucleotide sequence ID" value="NZ_BAAATZ010000015.1"/>
</dbReference>
<comment type="caution">
    <text evidence="2">The sequence shown here is derived from an EMBL/GenBank/DDBJ whole genome shotgun (WGS) entry which is preliminary data.</text>
</comment>
<name>A0ABP6GQI9_9ACTN</name>
<evidence type="ECO:0000313" key="2">
    <source>
        <dbReference type="EMBL" id="GAA2729126.1"/>
    </source>
</evidence>
<proteinExistence type="predicted"/>
<dbReference type="PANTHER" id="PTHR43162:SF1">
    <property type="entry name" value="PRESTALK A DIFFERENTIATION PROTEIN A"/>
    <property type="match status" value="1"/>
</dbReference>